<comment type="caution">
    <text evidence="2">The sequence shown here is derived from an EMBL/GenBank/DDBJ whole genome shotgun (WGS) entry which is preliminary data.</text>
</comment>
<sequence>MSNVREFVSFLALKTFLLVLVPWMATVAPTYPWWVVALFAVSIWVLPVLNEYACCFLDGGDYDGPSGKAIYAAHLIPLSLLVALVVLKHISLATTIVLLVLELLVYCYRDSFSDRPVTLKFGMYCHLRACRDAHRREDLTHPWTHRIVGGYYALGFSSGGRMFCGFMQALFCIAPCARAVSYLWRG</sequence>
<dbReference type="EMBL" id="MHNL01000007">
    <property type="protein sequence ID" value="OGZ45281.1"/>
    <property type="molecule type" value="Genomic_DNA"/>
</dbReference>
<feature type="transmembrane region" description="Helical" evidence="1">
    <location>
        <begin position="92"/>
        <end position="108"/>
    </location>
</feature>
<feature type="transmembrane region" description="Helical" evidence="1">
    <location>
        <begin position="69"/>
        <end position="86"/>
    </location>
</feature>
<evidence type="ECO:0000256" key="1">
    <source>
        <dbReference type="SAM" id="Phobius"/>
    </source>
</evidence>
<organism evidence="2 3">
    <name type="scientific">Candidatus Ryanbacteria bacterium RIFCSPHIGHO2_01_FULL_48_27</name>
    <dbReference type="NCBI Taxonomy" id="1802115"/>
    <lineage>
        <taxon>Bacteria</taxon>
        <taxon>Candidatus Ryaniibacteriota</taxon>
    </lineage>
</organism>
<feature type="transmembrane region" description="Helical" evidence="1">
    <location>
        <begin position="31"/>
        <end position="49"/>
    </location>
</feature>
<keyword evidence="1" id="KW-1133">Transmembrane helix</keyword>
<feature type="transmembrane region" description="Helical" evidence="1">
    <location>
        <begin position="7"/>
        <end position="25"/>
    </location>
</feature>
<protein>
    <submittedName>
        <fullName evidence="2">Uncharacterized protein</fullName>
    </submittedName>
</protein>
<keyword evidence="1" id="KW-0812">Transmembrane</keyword>
<gene>
    <name evidence="2" type="ORF">A2756_01520</name>
</gene>
<evidence type="ECO:0000313" key="3">
    <source>
        <dbReference type="Proteomes" id="UP000177785"/>
    </source>
</evidence>
<dbReference type="Proteomes" id="UP000177785">
    <property type="component" value="Unassembled WGS sequence"/>
</dbReference>
<reference evidence="2 3" key="1">
    <citation type="journal article" date="2016" name="Nat. Commun.">
        <title>Thousands of microbial genomes shed light on interconnected biogeochemical processes in an aquifer system.</title>
        <authorList>
            <person name="Anantharaman K."/>
            <person name="Brown C.T."/>
            <person name="Hug L.A."/>
            <person name="Sharon I."/>
            <person name="Castelle C.J."/>
            <person name="Probst A.J."/>
            <person name="Thomas B.C."/>
            <person name="Singh A."/>
            <person name="Wilkins M.J."/>
            <person name="Karaoz U."/>
            <person name="Brodie E.L."/>
            <person name="Williams K.H."/>
            <person name="Hubbard S.S."/>
            <person name="Banfield J.F."/>
        </authorList>
    </citation>
    <scope>NUCLEOTIDE SEQUENCE [LARGE SCALE GENOMIC DNA]</scope>
</reference>
<name>A0A1G2G5V3_9BACT</name>
<keyword evidence="1" id="KW-0472">Membrane</keyword>
<accession>A0A1G2G5V3</accession>
<dbReference type="AlphaFoldDB" id="A0A1G2G5V3"/>
<evidence type="ECO:0000313" key="2">
    <source>
        <dbReference type="EMBL" id="OGZ45281.1"/>
    </source>
</evidence>
<proteinExistence type="predicted"/>